<proteinExistence type="predicted"/>
<sequence length="101" mass="10936">MCLPSRNPVACPAQISQQPLLATATHNVRTAHAGGWMQARMAREGLDDYGHLFAHKRQPQRRAPESSSKSTYSDCLGDVGGLNKMSLNALPLEAIDMASMT</sequence>
<accession>A0A7S4CZ51</accession>
<protein>
    <submittedName>
        <fullName evidence="1">Uncharacterized protein</fullName>
    </submittedName>
</protein>
<dbReference type="EMBL" id="HBJA01062651">
    <property type="protein sequence ID" value="CAE0811021.1"/>
    <property type="molecule type" value="Transcribed_RNA"/>
</dbReference>
<gene>
    <name evidence="1" type="ORF">EGYM00163_LOCUS22168</name>
</gene>
<name>A0A7S4CZ51_9EUGL</name>
<organism evidence="1">
    <name type="scientific">Eutreptiella gymnastica</name>
    <dbReference type="NCBI Taxonomy" id="73025"/>
    <lineage>
        <taxon>Eukaryota</taxon>
        <taxon>Discoba</taxon>
        <taxon>Euglenozoa</taxon>
        <taxon>Euglenida</taxon>
        <taxon>Spirocuta</taxon>
        <taxon>Euglenophyceae</taxon>
        <taxon>Eutreptiales</taxon>
        <taxon>Eutreptiaceae</taxon>
        <taxon>Eutreptiella</taxon>
    </lineage>
</organism>
<reference evidence="1" key="1">
    <citation type="submission" date="2021-01" db="EMBL/GenBank/DDBJ databases">
        <authorList>
            <person name="Corre E."/>
            <person name="Pelletier E."/>
            <person name="Niang G."/>
            <person name="Scheremetjew M."/>
            <person name="Finn R."/>
            <person name="Kale V."/>
            <person name="Holt S."/>
            <person name="Cochrane G."/>
            <person name="Meng A."/>
            <person name="Brown T."/>
            <person name="Cohen L."/>
        </authorList>
    </citation>
    <scope>NUCLEOTIDE SEQUENCE</scope>
    <source>
        <strain evidence="1">CCMP1594</strain>
    </source>
</reference>
<dbReference type="AlphaFoldDB" id="A0A7S4CZ51"/>
<evidence type="ECO:0000313" key="1">
    <source>
        <dbReference type="EMBL" id="CAE0811021.1"/>
    </source>
</evidence>